<dbReference type="Pfam" id="PF02591">
    <property type="entry name" value="Zn_ribbon_9"/>
    <property type="match status" value="1"/>
</dbReference>
<comment type="caution">
    <text evidence="4">The sequence shown here is derived from an EMBL/GenBank/DDBJ whole genome shotgun (WGS) entry which is preliminary data.</text>
</comment>
<dbReference type="EMBL" id="MEYH01000045">
    <property type="protein sequence ID" value="OGD15896.1"/>
    <property type="molecule type" value="Genomic_DNA"/>
</dbReference>
<protein>
    <submittedName>
        <fullName evidence="4">Uncharacterized protein</fullName>
    </submittedName>
</protein>
<feature type="domain" description="CT398-like coiled coil hairpin" evidence="3">
    <location>
        <begin position="12"/>
        <end position="191"/>
    </location>
</feature>
<organism evidence="4 5">
    <name type="scientific">Candidatus Sediminicultor quintus</name>
    <dbReference type="NCBI Taxonomy" id="1797291"/>
    <lineage>
        <taxon>Bacteria</taxon>
        <taxon>Pseudomonadati</taxon>
        <taxon>Atribacterota</taxon>
        <taxon>Candidatus Phoenicimicrobiia</taxon>
        <taxon>Candidatus Pheonicimicrobiales</taxon>
        <taxon>Candidatus Phoenicimicrobiaceae</taxon>
        <taxon>Candidatus Sediminicultor</taxon>
    </lineage>
</organism>
<dbReference type="Proteomes" id="UP000177701">
    <property type="component" value="Unassembled WGS sequence"/>
</dbReference>
<evidence type="ECO:0000313" key="4">
    <source>
        <dbReference type="EMBL" id="OGD15896.1"/>
    </source>
</evidence>
<dbReference type="InterPro" id="IPR056003">
    <property type="entry name" value="CT398_CC_hairpin"/>
</dbReference>
<sequence>MIEEEYAILLELQKFDIDIDEEEKKKRSLPLMIEGIAKEIQELKDSLRNKNENYKNLQIKLKRKELDLAEKSNKIDKHQEDLYGGKISDIKELRQIQKVIANYKEEKDSIEEDVLDLMEEMEDLDKSIGHLDEDLKVKEKEFKKRKEEIDLTRSVIKKSMDSLNIKREEIFSKITDDRLLKEYELLRKEKGGKAIMEVDGSVCPGCYLDLPSDAIYQLEKNRKIIICPNCSRILIWKN</sequence>
<evidence type="ECO:0000313" key="5">
    <source>
        <dbReference type="Proteomes" id="UP000177701"/>
    </source>
</evidence>
<dbReference type="PANTHER" id="PTHR39082:SF1">
    <property type="entry name" value="SCAVENGER RECEPTOR CLASS A MEMBER 3"/>
    <property type="match status" value="1"/>
</dbReference>
<name>A0A1F5AC65_9BACT</name>
<dbReference type="STRING" id="1797291.A2V47_04245"/>
<feature type="coiled-coil region" evidence="1">
    <location>
        <begin position="33"/>
        <end position="141"/>
    </location>
</feature>
<dbReference type="InterPro" id="IPR003743">
    <property type="entry name" value="Zf-RING_7"/>
</dbReference>
<dbReference type="PANTHER" id="PTHR39082">
    <property type="entry name" value="PHOSPHOLIPASE C-BETA-2-RELATED"/>
    <property type="match status" value="1"/>
</dbReference>
<proteinExistence type="predicted"/>
<gene>
    <name evidence="4" type="ORF">A2V47_04245</name>
</gene>
<feature type="domain" description="C4-type zinc ribbon" evidence="2">
    <location>
        <begin position="202"/>
        <end position="234"/>
    </location>
</feature>
<dbReference type="Gene3D" id="1.10.287.1490">
    <property type="match status" value="1"/>
</dbReference>
<dbReference type="Pfam" id="PF24481">
    <property type="entry name" value="CT398_CC"/>
    <property type="match status" value="1"/>
</dbReference>
<dbReference type="AlphaFoldDB" id="A0A1F5AC65"/>
<keyword evidence="1" id="KW-0175">Coiled coil</keyword>
<dbReference type="InterPro" id="IPR052376">
    <property type="entry name" value="Oxidative_Scav/Glycosyltrans"/>
</dbReference>
<accession>A0A1F5AC65</accession>
<evidence type="ECO:0000256" key="1">
    <source>
        <dbReference type="SAM" id="Coils"/>
    </source>
</evidence>
<evidence type="ECO:0000259" key="2">
    <source>
        <dbReference type="Pfam" id="PF02591"/>
    </source>
</evidence>
<reference evidence="4 5" key="1">
    <citation type="journal article" date="2016" name="Nat. Commun.">
        <title>Thousands of microbial genomes shed light on interconnected biogeochemical processes in an aquifer system.</title>
        <authorList>
            <person name="Anantharaman K."/>
            <person name="Brown C.T."/>
            <person name="Hug L.A."/>
            <person name="Sharon I."/>
            <person name="Castelle C.J."/>
            <person name="Probst A.J."/>
            <person name="Thomas B.C."/>
            <person name="Singh A."/>
            <person name="Wilkins M.J."/>
            <person name="Karaoz U."/>
            <person name="Brodie E.L."/>
            <person name="Williams K.H."/>
            <person name="Hubbard S.S."/>
            <person name="Banfield J.F."/>
        </authorList>
    </citation>
    <scope>NUCLEOTIDE SEQUENCE [LARGE SCALE GENOMIC DNA]</scope>
</reference>
<evidence type="ECO:0000259" key="3">
    <source>
        <dbReference type="Pfam" id="PF24481"/>
    </source>
</evidence>